<proteinExistence type="predicted"/>
<comment type="caution">
    <text evidence="1">The sequence shown here is derived from an EMBL/GenBank/DDBJ whole genome shotgun (WGS) entry which is preliminary data.</text>
</comment>
<dbReference type="EMBL" id="AYTS01000053">
    <property type="protein sequence ID" value="OOP56977.1"/>
    <property type="molecule type" value="Genomic_DNA"/>
</dbReference>
<evidence type="ECO:0000313" key="1">
    <source>
        <dbReference type="EMBL" id="OOP56977.1"/>
    </source>
</evidence>
<protein>
    <submittedName>
        <fullName evidence="1">Uncharacterized protein</fullName>
    </submittedName>
</protein>
<reference evidence="1 2" key="1">
    <citation type="journal article" date="2017" name="Water Res.">
        <title>Discovery and metagenomic analysis of an anammox bacterial enrichment related to Candidatus "Brocadia caroliniensis" in a full-scale glycerol-fed nitritation-denitritation separate centrate treatment process.</title>
        <authorList>
            <person name="Park H."/>
            <person name="Brotto A.C."/>
            <person name="van Loosdrecht M.C."/>
            <person name="Chandran K."/>
        </authorList>
    </citation>
    <scope>NUCLEOTIDE SEQUENCE [LARGE SCALE GENOMIC DNA]</scope>
    <source>
        <strain evidence="1">26THWARD</strain>
    </source>
</reference>
<organism evidence="1 2">
    <name type="scientific">Candidatus Brocadia carolinensis</name>
    <dbReference type="NCBI Taxonomy" id="1004156"/>
    <lineage>
        <taxon>Bacteria</taxon>
        <taxon>Pseudomonadati</taxon>
        <taxon>Planctomycetota</taxon>
        <taxon>Candidatus Brocadiia</taxon>
        <taxon>Candidatus Brocadiales</taxon>
        <taxon>Candidatus Brocadiaceae</taxon>
        <taxon>Candidatus Brocadia</taxon>
    </lineage>
</organism>
<dbReference type="Proteomes" id="UP000189681">
    <property type="component" value="Unassembled WGS sequence"/>
</dbReference>
<name>A0A1V4AV22_9BACT</name>
<dbReference type="STRING" id="1004156.AYP45_06030"/>
<evidence type="ECO:0000313" key="2">
    <source>
        <dbReference type="Proteomes" id="UP000189681"/>
    </source>
</evidence>
<accession>A0A1V4AV22</accession>
<dbReference type="AlphaFoldDB" id="A0A1V4AV22"/>
<gene>
    <name evidence="1" type="ORF">AYP45_06030</name>
</gene>
<sequence>MLLLDNFLYVKKMGKVEKHRYKSLKNITWLKNVNIKILFKSEVEFGTTYHKSIIFNLYCA</sequence>